<keyword evidence="4" id="KW-0808">Transferase</keyword>
<dbReference type="GO" id="GO:0008483">
    <property type="term" value="F:transaminase activity"/>
    <property type="evidence" value="ECO:0007669"/>
    <property type="project" value="UniProtKB-KW"/>
</dbReference>
<feature type="region of interest" description="Disordered" evidence="3">
    <location>
        <begin position="49"/>
        <end position="85"/>
    </location>
</feature>
<evidence type="ECO:0000256" key="2">
    <source>
        <dbReference type="RuleBase" id="RU004508"/>
    </source>
</evidence>
<accession>A0A4R4X134</accession>
<dbReference type="PANTHER" id="PTHR30244:SF34">
    <property type="entry name" value="DTDP-4-AMINO-4,6-DIDEOXYGALACTOSE TRANSAMINASE"/>
    <property type="match status" value="1"/>
</dbReference>
<feature type="compositionally biased region" description="Basic and acidic residues" evidence="3">
    <location>
        <begin position="50"/>
        <end position="76"/>
    </location>
</feature>
<sequence>MQGSPQATSAGVRGRGRPAGVVVAAAGRTIGGFQQVAVHDPIQAAQEPGHAGHEVACRDEEREVSPLNPDEPKTTEKPAVFGGEPVIAPPHRFTWPRLSDADKAAVLALLEKGETSYYGREGVLTRLEDFWSGRLQGRRALGMSSGTAALHSAFFALGTGPGDEVLCPTNTFLATVMPLVQLGATPVLCDAEPDTGNIDPAALAAAITPRTAGIVVTHLWGHPCDMTPILELARRHGLWVVEDCSHAHGATYHGHEVGTFGDAAAFSFQGAKIVYAGQGGLLASKDQETHERACLLGHFRVRCEQDIESSLGRFSGTGFGLNYRMHPFAAALAMESSLAMEMRIADRARLLGRLAAGLASIPGLIPPATRPGCDRGAYYGFKLRLSGQWLEAGAEKVARALACEGLDVHPPGSRPLHLLPFFTDGSVPLRRAAPPIRVPEYKRGDFPVAEELWRTSLSLPTFTFSDEEQLVEGYCEAFEKVARHLPRIASCAEI</sequence>
<evidence type="ECO:0000256" key="3">
    <source>
        <dbReference type="SAM" id="MobiDB-lite"/>
    </source>
</evidence>
<dbReference type="AlphaFoldDB" id="A0A4R4X134"/>
<evidence type="ECO:0000256" key="1">
    <source>
        <dbReference type="ARBA" id="ARBA00001933"/>
    </source>
</evidence>
<dbReference type="Pfam" id="PF01041">
    <property type="entry name" value="DegT_DnrJ_EryC1"/>
    <property type="match status" value="1"/>
</dbReference>
<dbReference type="GO" id="GO:0030170">
    <property type="term" value="F:pyridoxal phosphate binding"/>
    <property type="evidence" value="ECO:0007669"/>
    <property type="project" value="TreeGrafter"/>
</dbReference>
<comment type="cofactor">
    <cofactor evidence="1">
        <name>pyridoxal 5'-phosphate</name>
        <dbReference type="ChEBI" id="CHEBI:597326"/>
    </cofactor>
</comment>
<dbReference type="InterPro" id="IPR015421">
    <property type="entry name" value="PyrdxlP-dep_Trfase_major"/>
</dbReference>
<organism evidence="4 5">
    <name type="scientific">Nonomuraea diastatica</name>
    <dbReference type="NCBI Taxonomy" id="1848329"/>
    <lineage>
        <taxon>Bacteria</taxon>
        <taxon>Bacillati</taxon>
        <taxon>Actinomycetota</taxon>
        <taxon>Actinomycetes</taxon>
        <taxon>Streptosporangiales</taxon>
        <taxon>Streptosporangiaceae</taxon>
        <taxon>Nonomuraea</taxon>
    </lineage>
</organism>
<dbReference type="SUPFAM" id="SSF53383">
    <property type="entry name" value="PLP-dependent transferases"/>
    <property type="match status" value="1"/>
</dbReference>
<evidence type="ECO:0000313" key="5">
    <source>
        <dbReference type="Proteomes" id="UP000294543"/>
    </source>
</evidence>
<dbReference type="Gene3D" id="3.90.1150.10">
    <property type="entry name" value="Aspartate Aminotransferase, domain 1"/>
    <property type="match status" value="1"/>
</dbReference>
<comment type="similarity">
    <text evidence="2">Belongs to the DegT/DnrJ/EryC1 family.</text>
</comment>
<dbReference type="InterPro" id="IPR000653">
    <property type="entry name" value="DegT/StrS_aminotransferase"/>
</dbReference>
<dbReference type="Proteomes" id="UP000294543">
    <property type="component" value="Unassembled WGS sequence"/>
</dbReference>
<dbReference type="InterPro" id="IPR015422">
    <property type="entry name" value="PyrdxlP-dep_Trfase_small"/>
</dbReference>
<protein>
    <submittedName>
        <fullName evidence="4">DegT/DnrJ/EryC1/StrS family aminotransferase</fullName>
    </submittedName>
</protein>
<dbReference type="InterPro" id="IPR015424">
    <property type="entry name" value="PyrdxlP-dep_Trfase"/>
</dbReference>
<comment type="caution">
    <text evidence="4">The sequence shown here is derived from an EMBL/GenBank/DDBJ whole genome shotgun (WGS) entry which is preliminary data.</text>
</comment>
<keyword evidence="5" id="KW-1185">Reference proteome</keyword>
<proteinExistence type="inferred from homology"/>
<keyword evidence="2" id="KW-0663">Pyridoxal phosphate</keyword>
<dbReference type="GO" id="GO:0000271">
    <property type="term" value="P:polysaccharide biosynthetic process"/>
    <property type="evidence" value="ECO:0007669"/>
    <property type="project" value="TreeGrafter"/>
</dbReference>
<gene>
    <name evidence="4" type="ORF">E1294_07460</name>
</gene>
<dbReference type="PANTHER" id="PTHR30244">
    <property type="entry name" value="TRANSAMINASE"/>
    <property type="match status" value="1"/>
</dbReference>
<name>A0A4R4X134_9ACTN</name>
<evidence type="ECO:0000313" key="4">
    <source>
        <dbReference type="EMBL" id="TDD23832.1"/>
    </source>
</evidence>
<dbReference type="EMBL" id="SMKP01000015">
    <property type="protein sequence ID" value="TDD23832.1"/>
    <property type="molecule type" value="Genomic_DNA"/>
</dbReference>
<keyword evidence="4" id="KW-0032">Aminotransferase</keyword>
<reference evidence="4 5" key="1">
    <citation type="submission" date="2019-03" db="EMBL/GenBank/DDBJ databases">
        <title>Draft genome sequences of novel Actinobacteria.</title>
        <authorList>
            <person name="Sahin N."/>
            <person name="Ay H."/>
            <person name="Saygin H."/>
        </authorList>
    </citation>
    <scope>NUCLEOTIDE SEQUENCE [LARGE SCALE GENOMIC DNA]</scope>
    <source>
        <strain evidence="4 5">KC712</strain>
    </source>
</reference>
<dbReference type="OrthoDB" id="9804264at2"/>
<dbReference type="Gene3D" id="3.40.640.10">
    <property type="entry name" value="Type I PLP-dependent aspartate aminotransferase-like (Major domain)"/>
    <property type="match status" value="1"/>
</dbReference>
<dbReference type="CDD" id="cd00616">
    <property type="entry name" value="AHBA_syn"/>
    <property type="match status" value="1"/>
</dbReference>